<evidence type="ECO:0000313" key="2">
    <source>
        <dbReference type="Proteomes" id="UP001359485"/>
    </source>
</evidence>
<organism evidence="1 2">
    <name type="scientific">Polyplax serrata</name>
    <name type="common">Common mouse louse</name>
    <dbReference type="NCBI Taxonomy" id="468196"/>
    <lineage>
        <taxon>Eukaryota</taxon>
        <taxon>Metazoa</taxon>
        <taxon>Ecdysozoa</taxon>
        <taxon>Arthropoda</taxon>
        <taxon>Hexapoda</taxon>
        <taxon>Insecta</taxon>
        <taxon>Pterygota</taxon>
        <taxon>Neoptera</taxon>
        <taxon>Paraneoptera</taxon>
        <taxon>Psocodea</taxon>
        <taxon>Troctomorpha</taxon>
        <taxon>Phthiraptera</taxon>
        <taxon>Anoplura</taxon>
        <taxon>Polyplacidae</taxon>
        <taxon>Polyplax</taxon>
    </lineage>
</organism>
<protein>
    <submittedName>
        <fullName evidence="1">Uncharacterized protein</fullName>
    </submittedName>
</protein>
<name>A0ABR1AFD9_POLSC</name>
<comment type="caution">
    <text evidence="1">The sequence shown here is derived from an EMBL/GenBank/DDBJ whole genome shotgun (WGS) entry which is preliminary data.</text>
</comment>
<dbReference type="Proteomes" id="UP001359485">
    <property type="component" value="Unassembled WGS sequence"/>
</dbReference>
<accession>A0ABR1AFD9</accession>
<reference evidence="1 2" key="1">
    <citation type="submission" date="2023-09" db="EMBL/GenBank/DDBJ databases">
        <title>Genomes of two closely related lineages of the louse Polyplax serrata with different host specificities.</title>
        <authorList>
            <person name="Martinu J."/>
            <person name="Tarabai H."/>
            <person name="Stefka J."/>
            <person name="Hypsa V."/>
        </authorList>
    </citation>
    <scope>NUCLEOTIDE SEQUENCE [LARGE SCALE GENOMIC DNA]</scope>
    <source>
        <strain evidence="1">98ZLc_SE</strain>
    </source>
</reference>
<gene>
    <name evidence="1" type="ORF">RUM44_002488</name>
</gene>
<evidence type="ECO:0000313" key="1">
    <source>
        <dbReference type="EMBL" id="KAK6618046.1"/>
    </source>
</evidence>
<keyword evidence="2" id="KW-1185">Reference proteome</keyword>
<sequence length="91" mass="10077">MNRNDTVRVLTERSSFCGVQTKQCKPSYQEDPFNDPANLQVASGKSNLPYAVVAGRWWHSVERLTDGGGPLDGWPVDRPEVNGDLQFVAPC</sequence>
<dbReference type="EMBL" id="JAWJWF010000050">
    <property type="protein sequence ID" value="KAK6618046.1"/>
    <property type="molecule type" value="Genomic_DNA"/>
</dbReference>
<proteinExistence type="predicted"/>